<feature type="domain" description="C2H2-type" evidence="21">
    <location>
        <begin position="686"/>
        <end position="713"/>
    </location>
</feature>
<feature type="domain" description="C2H2-type" evidence="21">
    <location>
        <begin position="1220"/>
        <end position="1247"/>
    </location>
</feature>
<dbReference type="Pfam" id="PF02023">
    <property type="entry name" value="SCAN"/>
    <property type="match status" value="2"/>
</dbReference>
<evidence type="ECO:0000256" key="5">
    <source>
        <dbReference type="ARBA" id="ARBA00022553"/>
    </source>
</evidence>
<feature type="domain" description="C2H2-type" evidence="21">
    <location>
        <begin position="350"/>
        <end position="377"/>
    </location>
</feature>
<dbReference type="FunFam" id="3.30.160.60:FF:000016">
    <property type="entry name" value="zinc finger protein 37 homolog"/>
    <property type="match status" value="1"/>
</dbReference>
<feature type="domain" description="KRAB" evidence="23">
    <location>
        <begin position="220"/>
        <end position="316"/>
    </location>
</feature>
<dbReference type="Gene3D" id="3.30.160.60">
    <property type="entry name" value="Classic Zinc Finger"/>
    <property type="match status" value="24"/>
</dbReference>
<evidence type="ECO:0000313" key="25">
    <source>
        <dbReference type="RefSeq" id="XP_030616092.1"/>
    </source>
</evidence>
<evidence type="ECO:0000256" key="16">
    <source>
        <dbReference type="ARBA" id="ARBA00072580"/>
    </source>
</evidence>
<evidence type="ECO:0000256" key="13">
    <source>
        <dbReference type="ARBA" id="ARBA00023163"/>
    </source>
</evidence>
<feature type="region of interest" description="Disordered" evidence="20">
    <location>
        <begin position="1"/>
        <end position="21"/>
    </location>
</feature>
<evidence type="ECO:0000256" key="1">
    <source>
        <dbReference type="ARBA" id="ARBA00003767"/>
    </source>
</evidence>
<dbReference type="GO" id="GO:0000122">
    <property type="term" value="P:negative regulation of transcription by RNA polymerase II"/>
    <property type="evidence" value="ECO:0007669"/>
    <property type="project" value="UniProtKB-ARBA"/>
</dbReference>
<dbReference type="FunFam" id="3.30.160.60:FF:001403">
    <property type="entry name" value="Zinc finger with KRAB and SCAN domains 8"/>
    <property type="match status" value="1"/>
</dbReference>
<feature type="compositionally biased region" description="Polar residues" evidence="20">
    <location>
        <begin position="166"/>
        <end position="176"/>
    </location>
</feature>
<evidence type="ECO:0000259" key="21">
    <source>
        <dbReference type="PROSITE" id="PS50157"/>
    </source>
</evidence>
<feature type="domain" description="C2H2-type" evidence="21">
    <location>
        <begin position="1248"/>
        <end position="1275"/>
    </location>
</feature>
<dbReference type="FunFam" id="3.30.160.60:FF:000295">
    <property type="entry name" value="zinc finger protein 19"/>
    <property type="match status" value="3"/>
</dbReference>
<feature type="region of interest" description="Disordered" evidence="20">
    <location>
        <begin position="155"/>
        <end position="205"/>
    </location>
</feature>
<evidence type="ECO:0000256" key="2">
    <source>
        <dbReference type="ARBA" id="ARBA00004123"/>
    </source>
</evidence>
<keyword evidence="10" id="KW-0832">Ubl conjugation</keyword>
<dbReference type="SMART" id="SM00431">
    <property type="entry name" value="SCAN"/>
    <property type="match status" value="2"/>
</dbReference>
<keyword evidence="6" id="KW-0479">Metal-binding</keyword>
<dbReference type="InterPro" id="IPR036236">
    <property type="entry name" value="Znf_C2H2_sf"/>
</dbReference>
<evidence type="ECO:0000256" key="18">
    <source>
        <dbReference type="PROSITE-ProRule" id="PRU00042"/>
    </source>
</evidence>
<dbReference type="GeneID" id="111168422"/>
<dbReference type="FunFam" id="3.30.160.60:FF:000737">
    <property type="entry name" value="Zinc finger protein 565"/>
    <property type="match status" value="1"/>
</dbReference>
<evidence type="ECO:0000256" key="10">
    <source>
        <dbReference type="ARBA" id="ARBA00022843"/>
    </source>
</evidence>
<feature type="domain" description="SCAN box" evidence="22">
    <location>
        <begin position="51"/>
        <end position="133"/>
    </location>
</feature>
<keyword evidence="8 18" id="KW-0863">Zinc-finger</keyword>
<dbReference type="PROSITE" id="PS50805">
    <property type="entry name" value="KRAB"/>
    <property type="match status" value="1"/>
</dbReference>
<evidence type="ECO:0000256" key="3">
    <source>
        <dbReference type="ARBA" id="ARBA00006991"/>
    </source>
</evidence>
<evidence type="ECO:0000259" key="22">
    <source>
        <dbReference type="PROSITE" id="PS50804"/>
    </source>
</evidence>
<sequence>MAAESRKPLAPSPPDQAPEEDLVIIKVEEDHGWDRESSLHENNPPGQELFRLRFRKLCYQETLGPREALIQLRALCHQWLRPDLNTKEQILELLVLEQFLTILPEELQTLVKEHHLENGEEVVTLLEDLERQIDILGRPVPARAHGHRVLWEEAVHSKSAPEPPDTQLQPVATQHKSPVLQGPQDRAISASQSPTPSQKGSPRDQEMTATLLTAGFQTLEKIEDMAVSLIREEWLLDSSQKDLSRDNRPENYRNMFSLGGETRNENRELASKQVISTGIQPHGETAAKCNGDVIGGLEHGEARDLLGTLERQRGNPTQERRHKCDECGKSFAQSSGLVRHWRIHTGEKPYQCNVCGKAFSYRSALLSHQDIHNKVKRYHCKECGKAFSQNTGLILHQRIHTGEKPYQCNQCGKAFSQSAGLILHQRIHSGERPYECNECGKAFSHSSHLIGHQRIHTGEKPYECDECGKTFRRSSHLIGHQRSHTGEKPYKCNECGRAFSQKSGLIEHQRIHTGERPYKCKECGKAFNGNTGLIQHLRIHTGEKPYQCNECGKAFIQRSSLIRHQRIHSGEKWYKCSECGKKFAQTSSLVRHRRIHTGEKPYECDHCGKAFNARSTLTVHERIHTGEKPYTCNECRKAFSVRAHLIIHQRIHNGEKPYECNECGRAFSVSSDLIKHQRIHSGEKPYECDECRKAFSVSSDLIKHQRIHTGEKPYECKECGKAFYVNSALINHQRIHSGEKPYKCGECRKAFSQISTLILHQRIHTGEKPYECDECGKAFRGSSNLTKHQKIHAKGKCHQAGTGSGLVALGAFCSAVLGSWLARRDGGLRFCLNYLPGLVSRERQSSPELRFLVCKTSESYPEPLHSKMSTKLREHAALTPVVHTREEQEGLRIVKVEEEENHAWEQKPRQVGNVHPYQELFRQCFRQFRYQAAPGPREALSRLRELCQKWLRPEMHTKEQILELLVLEQFLTILPEELQARVWEYHPGSGEEVVTVLENLETELGDKGQQVQASAHYKQEVLWKEVGPVSLAKQSLNIQLKCDPWEHFPLQENAGAETRNMTGEFAPKKISAEMNSLGAFQDPKCGETFQYRGKSEQQKVNPMRVKRHKCKECGKAFAQSSGLVRHWRIHTGEKPYKCNQCGKAVSYKSALLSHQEIHNKIKRYQCNECGKAFSQNTGLVLHQRIHTGKRPYGCKECGKSFSQSSHLIGHLRIHTGEKPFKCNECERAFTQRSGLMEHQRSHTGEKPYMCKECGKAFRGSTSLTQHLRIHTGEKPYQCEECGRAFIQRSSLVRHQRIHRGQKSFLYPNCKKAFNHKSGLTEHFRKLC</sequence>
<dbReference type="Proteomes" id="UP000248483">
    <property type="component" value="Unplaced"/>
</dbReference>
<dbReference type="SUPFAM" id="SSF57667">
    <property type="entry name" value="beta-beta-alpha zinc fingers"/>
    <property type="match status" value="13"/>
</dbReference>
<dbReference type="FunFam" id="3.30.160.60:FF:000229">
    <property type="entry name" value="Zinc finger protein 90 homolog"/>
    <property type="match status" value="1"/>
</dbReference>
<evidence type="ECO:0000256" key="20">
    <source>
        <dbReference type="SAM" id="MobiDB-lite"/>
    </source>
</evidence>
<evidence type="ECO:0000256" key="8">
    <source>
        <dbReference type="ARBA" id="ARBA00022771"/>
    </source>
</evidence>
<dbReference type="FunFam" id="1.10.4020.10:FF:000001">
    <property type="entry name" value="zinc finger protein 263 isoform X1"/>
    <property type="match status" value="2"/>
</dbReference>
<keyword evidence="24" id="KW-1185">Reference proteome</keyword>
<dbReference type="InterPro" id="IPR038269">
    <property type="entry name" value="SCAN_sf"/>
</dbReference>
<feature type="domain" description="C2H2-type" evidence="21">
    <location>
        <begin position="1108"/>
        <end position="1135"/>
    </location>
</feature>
<feature type="domain" description="C2H2-type" evidence="21">
    <location>
        <begin position="1136"/>
        <end position="1163"/>
    </location>
</feature>
<organism evidence="24 25">
    <name type="scientific">Delphinapterus leucas</name>
    <name type="common">Beluga whale</name>
    <dbReference type="NCBI Taxonomy" id="9749"/>
    <lineage>
        <taxon>Eukaryota</taxon>
        <taxon>Metazoa</taxon>
        <taxon>Chordata</taxon>
        <taxon>Craniata</taxon>
        <taxon>Vertebrata</taxon>
        <taxon>Euteleostomi</taxon>
        <taxon>Mammalia</taxon>
        <taxon>Eutheria</taxon>
        <taxon>Laurasiatheria</taxon>
        <taxon>Artiodactyla</taxon>
        <taxon>Whippomorpha</taxon>
        <taxon>Cetacea</taxon>
        <taxon>Odontoceti</taxon>
        <taxon>Monodontidae</taxon>
        <taxon>Delphinapterus</taxon>
    </lineage>
</organism>
<evidence type="ECO:0000256" key="17">
    <source>
        <dbReference type="ARBA" id="ARBA00075423"/>
    </source>
</evidence>
<dbReference type="PROSITE" id="PS50804">
    <property type="entry name" value="SCAN_BOX"/>
    <property type="match status" value="2"/>
</dbReference>
<dbReference type="InterPro" id="IPR003309">
    <property type="entry name" value="SCAN_dom"/>
</dbReference>
<dbReference type="SMART" id="SM00349">
    <property type="entry name" value="KRAB"/>
    <property type="match status" value="1"/>
</dbReference>
<feature type="domain" description="C2H2-type" evidence="21">
    <location>
        <begin position="658"/>
        <end position="685"/>
    </location>
</feature>
<evidence type="ECO:0000259" key="23">
    <source>
        <dbReference type="PROSITE" id="PS50805"/>
    </source>
</evidence>
<keyword evidence="4" id="KW-1017">Isopeptide bond</keyword>
<dbReference type="FunFam" id="3.30.160.60:FF:000944">
    <property type="entry name" value="zinc finger protein 232 isoform X1"/>
    <property type="match status" value="1"/>
</dbReference>
<dbReference type="RefSeq" id="XP_030616092.1">
    <property type="nucleotide sequence ID" value="XM_030760232.1"/>
</dbReference>
<keyword evidence="14 19" id="KW-0539">Nucleus</keyword>
<reference evidence="25" key="1">
    <citation type="submission" date="2025-08" db="UniProtKB">
        <authorList>
            <consortium name="RefSeq"/>
        </authorList>
    </citation>
    <scope>IDENTIFICATION</scope>
    <source>
        <tissue evidence="25">Blood</tissue>
    </source>
</reference>
<feature type="domain" description="C2H2-type" evidence="21">
    <location>
        <begin position="602"/>
        <end position="629"/>
    </location>
</feature>
<dbReference type="SUPFAM" id="SSF109640">
    <property type="entry name" value="KRAB domain (Kruppel-associated box)"/>
    <property type="match status" value="1"/>
</dbReference>
<evidence type="ECO:0000256" key="6">
    <source>
        <dbReference type="ARBA" id="ARBA00022723"/>
    </source>
</evidence>
<dbReference type="FunFam" id="3.30.160.60:FF:000342">
    <property type="entry name" value="zinc finger protein 394"/>
    <property type="match status" value="1"/>
</dbReference>
<keyword evidence="13" id="KW-0804">Transcription</keyword>
<feature type="domain" description="C2H2-type" evidence="21">
    <location>
        <begin position="630"/>
        <end position="657"/>
    </location>
</feature>
<dbReference type="Gene3D" id="1.10.4020.10">
    <property type="entry name" value="DNA breaking-rejoining enzymes"/>
    <property type="match status" value="2"/>
</dbReference>
<comment type="function">
    <text evidence="1">May be involved in transcriptional regulation.</text>
</comment>
<dbReference type="KEGG" id="dle:111168422"/>
<dbReference type="GO" id="GO:0005634">
    <property type="term" value="C:nucleus"/>
    <property type="evidence" value="ECO:0007669"/>
    <property type="project" value="UniProtKB-SubCell"/>
</dbReference>
<dbReference type="PROSITE" id="PS50157">
    <property type="entry name" value="ZINC_FINGER_C2H2_2"/>
    <property type="match status" value="24"/>
</dbReference>
<evidence type="ECO:0000256" key="11">
    <source>
        <dbReference type="ARBA" id="ARBA00023015"/>
    </source>
</evidence>
<keyword evidence="12" id="KW-0238">DNA-binding</keyword>
<dbReference type="Pfam" id="PF00096">
    <property type="entry name" value="zf-C2H2"/>
    <property type="match status" value="24"/>
</dbReference>
<feature type="domain" description="C2H2-type" evidence="21">
    <location>
        <begin position="1276"/>
        <end position="1303"/>
    </location>
</feature>
<dbReference type="FunFam" id="3.30.160.60:FF:000427">
    <property type="entry name" value="Zinc finger with KRAB and SCAN domains 7"/>
    <property type="match status" value="1"/>
</dbReference>
<keyword evidence="11" id="KW-0805">Transcription regulation</keyword>
<dbReference type="InterPro" id="IPR036051">
    <property type="entry name" value="KRAB_dom_sf"/>
</dbReference>
<dbReference type="FunFam" id="3.30.160.60:FF:002254">
    <property type="entry name" value="Zinc finger protein 540"/>
    <property type="match status" value="1"/>
</dbReference>
<dbReference type="FunFam" id="3.30.160.60:FF:000529">
    <property type="entry name" value="Zinc finger with KRAB and SCAN domains 8"/>
    <property type="match status" value="3"/>
</dbReference>
<evidence type="ECO:0000256" key="7">
    <source>
        <dbReference type="ARBA" id="ARBA00022737"/>
    </source>
</evidence>
<dbReference type="CTD" id="7745"/>
<dbReference type="GO" id="GO:0000978">
    <property type="term" value="F:RNA polymerase II cis-regulatory region sequence-specific DNA binding"/>
    <property type="evidence" value="ECO:0007669"/>
    <property type="project" value="TreeGrafter"/>
</dbReference>
<evidence type="ECO:0000256" key="4">
    <source>
        <dbReference type="ARBA" id="ARBA00022499"/>
    </source>
</evidence>
<dbReference type="InterPro" id="IPR001909">
    <property type="entry name" value="KRAB"/>
</dbReference>
<dbReference type="Gene3D" id="6.10.140.140">
    <property type="match status" value="1"/>
</dbReference>
<evidence type="ECO:0000256" key="19">
    <source>
        <dbReference type="PROSITE-ProRule" id="PRU00187"/>
    </source>
</evidence>
<dbReference type="FunFam" id="3.30.160.60:FF:000794">
    <property type="entry name" value="zinc finger protein 2 isoform X2"/>
    <property type="match status" value="1"/>
</dbReference>
<feature type="domain" description="C2H2-type" evidence="21">
    <location>
        <begin position="1192"/>
        <end position="1219"/>
    </location>
</feature>
<proteinExistence type="inferred from homology"/>
<keyword evidence="5" id="KW-0597">Phosphoprotein</keyword>
<feature type="domain" description="C2H2-type" evidence="21">
    <location>
        <begin position="574"/>
        <end position="601"/>
    </location>
</feature>
<dbReference type="GO" id="GO:0008270">
    <property type="term" value="F:zinc ion binding"/>
    <property type="evidence" value="ECO:0007669"/>
    <property type="project" value="UniProtKB-KW"/>
</dbReference>
<dbReference type="FunFam" id="3.30.160.60:FF:000800">
    <property type="entry name" value="zinc finger protein 181 isoform X2"/>
    <property type="match status" value="1"/>
</dbReference>
<feature type="domain" description="C2H2-type" evidence="21">
    <location>
        <begin position="322"/>
        <end position="349"/>
    </location>
</feature>
<feature type="domain" description="C2H2-type" evidence="21">
    <location>
        <begin position="406"/>
        <end position="433"/>
    </location>
</feature>
<feature type="domain" description="C2H2-type" evidence="21">
    <location>
        <begin position="378"/>
        <end position="405"/>
    </location>
</feature>
<dbReference type="FunFam" id="3.30.160.60:FF:000002">
    <property type="entry name" value="Zinc finger protein 1 homolog"/>
    <property type="match status" value="2"/>
</dbReference>
<dbReference type="CDD" id="cd07936">
    <property type="entry name" value="SCAN"/>
    <property type="match status" value="2"/>
</dbReference>
<dbReference type="InParanoid" id="A0A7F8K8M7"/>
<feature type="domain" description="C2H2-type" evidence="21">
    <location>
        <begin position="518"/>
        <end position="545"/>
    </location>
</feature>
<feature type="domain" description="C2H2-type" evidence="21">
    <location>
        <begin position="770"/>
        <end position="797"/>
    </location>
</feature>
<feature type="domain" description="C2H2-type" evidence="21">
    <location>
        <begin position="546"/>
        <end position="573"/>
    </location>
</feature>
<keyword evidence="7" id="KW-0677">Repeat</keyword>
<dbReference type="FunFam" id="3.30.160.60:FF:000953">
    <property type="entry name" value="Zinc finger protein 691"/>
    <property type="match status" value="1"/>
</dbReference>
<dbReference type="FunFam" id="3.30.160.60:FF:002343">
    <property type="entry name" value="Zinc finger protein 33A"/>
    <property type="match status" value="3"/>
</dbReference>
<gene>
    <name evidence="25" type="primary">ZKSCAN8</name>
</gene>
<dbReference type="InterPro" id="IPR013087">
    <property type="entry name" value="Znf_C2H2_type"/>
</dbReference>
<dbReference type="CDD" id="cd07765">
    <property type="entry name" value="KRAB_A-box"/>
    <property type="match status" value="1"/>
</dbReference>
<dbReference type="GO" id="GO:0001228">
    <property type="term" value="F:DNA-binding transcription activator activity, RNA polymerase II-specific"/>
    <property type="evidence" value="ECO:0007669"/>
    <property type="project" value="TreeGrafter"/>
</dbReference>
<accession>A0A7F8K8M7</accession>
<evidence type="ECO:0000256" key="12">
    <source>
        <dbReference type="ARBA" id="ARBA00023125"/>
    </source>
</evidence>
<feature type="domain" description="C2H2-type" evidence="21">
    <location>
        <begin position="714"/>
        <end position="741"/>
    </location>
</feature>
<feature type="domain" description="C2H2-type" evidence="21">
    <location>
        <begin position="462"/>
        <end position="489"/>
    </location>
</feature>
<dbReference type="FunFam" id="3.30.160.60:FF:000198">
    <property type="entry name" value="zinc finger protein 10 isoform X1"/>
    <property type="match status" value="1"/>
</dbReference>
<dbReference type="SUPFAM" id="SSF47353">
    <property type="entry name" value="Retrovirus capsid dimerization domain-like"/>
    <property type="match status" value="2"/>
</dbReference>
<protein>
    <recommendedName>
        <fullName evidence="15">Zinc finger protein 345</fullName>
    </recommendedName>
    <alternativeName>
        <fullName evidence="17">Zinc finger protein 192</fullName>
    </alternativeName>
    <alternativeName>
        <fullName evidence="16">Zinc finger protein with KRAB and SCAN domains 8</fullName>
    </alternativeName>
</protein>
<evidence type="ECO:0000313" key="24">
    <source>
        <dbReference type="Proteomes" id="UP000248483"/>
    </source>
</evidence>
<dbReference type="FunFam" id="3.30.160.60:FF:001270">
    <property type="entry name" value="zinc finger protein 583 isoform X1"/>
    <property type="match status" value="1"/>
</dbReference>
<comment type="subcellular location">
    <subcellularLocation>
        <location evidence="2 19">Nucleus</location>
    </subcellularLocation>
</comment>
<feature type="domain" description="C2H2-type" evidence="21">
    <location>
        <begin position="434"/>
        <end position="461"/>
    </location>
</feature>
<comment type="similarity">
    <text evidence="3">Belongs to the krueppel C2H2-type zinc-finger protein family.</text>
</comment>
<dbReference type="SMART" id="SM00355">
    <property type="entry name" value="ZnF_C2H2"/>
    <property type="match status" value="25"/>
</dbReference>
<feature type="domain" description="C2H2-type" evidence="21">
    <location>
        <begin position="742"/>
        <end position="769"/>
    </location>
</feature>
<evidence type="ECO:0000256" key="14">
    <source>
        <dbReference type="ARBA" id="ARBA00023242"/>
    </source>
</evidence>
<keyword evidence="9" id="KW-0862">Zinc</keyword>
<dbReference type="PANTHER" id="PTHR24376:SF241">
    <property type="entry name" value="ZINC FINGER PROTEIN 33A"/>
    <property type="match status" value="1"/>
</dbReference>
<dbReference type="Pfam" id="PF01352">
    <property type="entry name" value="KRAB"/>
    <property type="match status" value="1"/>
</dbReference>
<evidence type="ECO:0000256" key="15">
    <source>
        <dbReference type="ARBA" id="ARBA00068052"/>
    </source>
</evidence>
<evidence type="ECO:0000256" key="9">
    <source>
        <dbReference type="ARBA" id="ARBA00022833"/>
    </source>
</evidence>
<feature type="domain" description="SCAN box" evidence="22">
    <location>
        <begin position="922"/>
        <end position="1004"/>
    </location>
</feature>
<feature type="compositionally biased region" description="Polar residues" evidence="20">
    <location>
        <begin position="189"/>
        <end position="200"/>
    </location>
</feature>
<name>A0A7F8K8M7_DELLE</name>
<feature type="domain" description="C2H2-type" evidence="21">
    <location>
        <begin position="490"/>
        <end position="517"/>
    </location>
</feature>
<dbReference type="PROSITE" id="PS00028">
    <property type="entry name" value="ZINC_FINGER_C2H2_1"/>
    <property type="match status" value="24"/>
</dbReference>
<feature type="domain" description="C2H2-type" evidence="21">
    <location>
        <begin position="1164"/>
        <end position="1191"/>
    </location>
</feature>
<dbReference type="PANTHER" id="PTHR24376">
    <property type="entry name" value="ZINC FINGER PROTEIN"/>
    <property type="match status" value="1"/>
</dbReference>